<dbReference type="Proteomes" id="UP001199322">
    <property type="component" value="Unassembled WGS sequence"/>
</dbReference>
<reference evidence="2 4" key="2">
    <citation type="submission" date="2023-07" db="EMBL/GenBank/DDBJ databases">
        <authorList>
            <person name="Peeters C."/>
        </authorList>
    </citation>
    <scope>NUCLEOTIDE SEQUENCE [LARGE SCALE GENOMIC DNA]</scope>
    <source>
        <strain evidence="2 4">R-38712</strain>
    </source>
</reference>
<sequence>MFKQAVPFGLLAALAFGASAQETSQSGLKFSGYYKSLLEESETIVPGGQRYLLDLNRLRLQLQGKLSEHVAVDLQYDNELLFGSYLHTAQFASQSSLAPDQYLDLDGNYLRGGSYYGQHRLYRGNVTLSSGDTDVRIGRQRIAWGTGRFWSPLDLLNPLNPTAIEREERVGVDAVLAEHKLGPISRISAVYAPGHGGADSSAAFNWHANTHGVDYSIVGGRFGNEQVAGFDLAGQIGTAGIRGEFTQVRAKTGSTYQRAVLALDYAFANTLTLSAELYYNGAGTTNAAAYDFTSLLTGKIRSVAKHYAGGYMSYEITPLLKWEGYVVVNLDDHSRFVSPLLTYSIKTNLDWQIGAQFFMGSSGSEFGHFHHIYYTQIQWFF</sequence>
<keyword evidence="1" id="KW-0732">Signal</keyword>
<accession>A0A1C0XCY3</accession>
<feature type="chain" id="PRO_5014537447" description="Alginate export domain-containing protein" evidence="1">
    <location>
        <begin position="21"/>
        <end position="381"/>
    </location>
</feature>
<reference evidence="3" key="1">
    <citation type="submission" date="2018-06" db="EMBL/GenBank/DDBJ databases">
        <authorList>
            <person name="O'Rourke A."/>
        </authorList>
    </citation>
    <scope>NUCLEOTIDE SEQUENCE</scope>
    <source>
        <strain evidence="3">132550021-3</strain>
    </source>
</reference>
<dbReference type="EMBL" id="CATWFT010000009">
    <property type="protein sequence ID" value="CAJ0726432.1"/>
    <property type="molecule type" value="Genomic_DNA"/>
</dbReference>
<evidence type="ECO:0000313" key="5">
    <source>
        <dbReference type="Proteomes" id="UP001199322"/>
    </source>
</evidence>
<feature type="signal peptide" evidence="1">
    <location>
        <begin position="1"/>
        <end position="20"/>
    </location>
</feature>
<dbReference type="Proteomes" id="UP001189303">
    <property type="component" value="Unassembled WGS sequence"/>
</dbReference>
<organism evidence="3 5">
    <name type="scientific">Ralstonia pickettii</name>
    <name type="common">Burkholderia pickettii</name>
    <dbReference type="NCBI Taxonomy" id="329"/>
    <lineage>
        <taxon>Bacteria</taxon>
        <taxon>Pseudomonadati</taxon>
        <taxon>Pseudomonadota</taxon>
        <taxon>Betaproteobacteria</taxon>
        <taxon>Burkholderiales</taxon>
        <taxon>Burkholderiaceae</taxon>
        <taxon>Ralstonia</taxon>
    </lineage>
</organism>
<comment type="caution">
    <text evidence="3">The sequence shown here is derived from an EMBL/GenBank/DDBJ whole genome shotgun (WGS) entry which is preliminary data.</text>
</comment>
<dbReference type="OMA" id="VPALEYW"/>
<keyword evidence="4" id="KW-1185">Reference proteome</keyword>
<dbReference type="EMBL" id="QGBI01000019">
    <property type="protein sequence ID" value="MBX3891951.1"/>
    <property type="molecule type" value="Genomic_DNA"/>
</dbReference>
<name>A0A1C0XCY3_RALPI</name>
<protein>
    <recommendedName>
        <fullName evidence="6">Alginate export domain-containing protein</fullName>
    </recommendedName>
</protein>
<evidence type="ECO:0000313" key="2">
    <source>
        <dbReference type="EMBL" id="CAJ0726432.1"/>
    </source>
</evidence>
<evidence type="ECO:0008006" key="6">
    <source>
        <dbReference type="Google" id="ProtNLM"/>
    </source>
</evidence>
<proteinExistence type="predicted"/>
<evidence type="ECO:0000313" key="3">
    <source>
        <dbReference type="EMBL" id="MBX3891951.1"/>
    </source>
</evidence>
<evidence type="ECO:0000313" key="4">
    <source>
        <dbReference type="Proteomes" id="UP001189303"/>
    </source>
</evidence>
<gene>
    <name evidence="3" type="ORF">DEE74_18975</name>
    <name evidence="2" type="ORF">R38712_03046</name>
</gene>
<dbReference type="GeneID" id="61391065"/>
<dbReference type="AlphaFoldDB" id="A0A1C0XCY3"/>
<evidence type="ECO:0000256" key="1">
    <source>
        <dbReference type="SAM" id="SignalP"/>
    </source>
</evidence>
<dbReference type="RefSeq" id="WP_004635189.1">
    <property type="nucleotide sequence ID" value="NZ_CABKQE010000004.1"/>
</dbReference>